<comment type="caution">
    <text evidence="3">Lacks conserved residue(s) required for the propagation of feature annotation.</text>
</comment>
<feature type="compositionally biased region" description="Basic and acidic residues" evidence="4">
    <location>
        <begin position="184"/>
        <end position="199"/>
    </location>
</feature>
<evidence type="ECO:0000256" key="3">
    <source>
        <dbReference type="PROSITE-ProRule" id="PRU01191"/>
    </source>
</evidence>
<dbReference type="Gramene" id="ERN12738">
    <property type="protein sequence ID" value="ERN12738"/>
    <property type="gene ID" value="AMTR_s00043p00136400"/>
</dbReference>
<dbReference type="GO" id="GO:0043565">
    <property type="term" value="F:sequence-specific DNA binding"/>
    <property type="evidence" value="ECO:0000318"/>
    <property type="project" value="GO_Central"/>
</dbReference>
<dbReference type="OMA" id="FAPEITW"/>
<evidence type="ECO:0000256" key="2">
    <source>
        <dbReference type="ARBA" id="ARBA00023163"/>
    </source>
</evidence>
<feature type="region of interest" description="Disordered" evidence="4">
    <location>
        <begin position="60"/>
        <end position="91"/>
    </location>
</feature>
<feature type="region of interest" description="Disordered" evidence="4">
    <location>
        <begin position="138"/>
        <end position="208"/>
    </location>
</feature>
<dbReference type="HOGENOM" id="CLU_011924_6_2_1"/>
<protein>
    <submittedName>
        <fullName evidence="5">Uncharacterized protein</fullName>
    </submittedName>
</protein>
<evidence type="ECO:0000256" key="1">
    <source>
        <dbReference type="ARBA" id="ARBA00023015"/>
    </source>
</evidence>
<dbReference type="AlphaFoldDB" id="W1PX24"/>
<proteinExistence type="inferred from homology"/>
<evidence type="ECO:0000313" key="6">
    <source>
        <dbReference type="Proteomes" id="UP000017836"/>
    </source>
</evidence>
<keyword evidence="1" id="KW-0805">Transcription regulation</keyword>
<feature type="short sequence motif" description="VHIID" evidence="3">
    <location>
        <begin position="326"/>
        <end position="330"/>
    </location>
</feature>
<organism evidence="5 6">
    <name type="scientific">Amborella trichopoda</name>
    <dbReference type="NCBI Taxonomy" id="13333"/>
    <lineage>
        <taxon>Eukaryota</taxon>
        <taxon>Viridiplantae</taxon>
        <taxon>Streptophyta</taxon>
        <taxon>Embryophyta</taxon>
        <taxon>Tracheophyta</taxon>
        <taxon>Spermatophyta</taxon>
        <taxon>Magnoliopsida</taxon>
        <taxon>Amborellales</taxon>
        <taxon>Amborellaceae</taxon>
        <taxon>Amborella</taxon>
    </lineage>
</organism>
<dbReference type="Proteomes" id="UP000017836">
    <property type="component" value="Unassembled WGS sequence"/>
</dbReference>
<feature type="compositionally biased region" description="Polar residues" evidence="4">
    <location>
        <begin position="77"/>
        <end position="91"/>
    </location>
</feature>
<dbReference type="GO" id="GO:0003700">
    <property type="term" value="F:DNA-binding transcription factor activity"/>
    <property type="evidence" value="ECO:0000318"/>
    <property type="project" value="GO_Central"/>
</dbReference>
<sequence>MDMNELFSYGGDISYAFSTSSSVPSSEWVYGPMKFNIGSSPDSPLSTQFDYDTLSTTLSNSQEQFSSTENHDRGISPSHNSSLDSESVLQRSPHTIQDRFQASAGGSTGSSFITPGAASCIRNMKHALLELESALMAPDDDEEVTNQSKERKPENTKRRFVASSQAAMRGPPLARSNSKVQKTSHGDPPEKPCIERGGHGDPQPCGHGDSQPCGNVRDLLIECAKALSQNEIANFERLISEARNAVSISGKPIQRLGAYMLEGLVARQEASGSVIYRSLKCEEPMPFGKELLSYMHKLYEICPYFKFGYMAANGAIAEAFRTEDWVHIIDFQIAQGTQWVTLIQALAARPSGPPHVRITGIDDPVSKQARGKGLEVVGERLKAMSEKFGIPVEFNAVPVFGPEVELEMLDVRPGEALAVNFTLQLHHTPDESVDVRNPRDDLLRRVKALSPKVMTLVEHESNTNTAPFLPRFMETLEYYSAMFESIDVSLARDSKERINVEQHCLARDIVNIVACEGRDRIERHELLAKWRSRLMMAGFRPYPLSGYVNSVIRSLLKSYSENYTLEEKDGALLLGWKERNLISASAWQ</sequence>
<accession>W1PX24</accession>
<feature type="region of interest" description="VHIID" evidence="3">
    <location>
        <begin position="295"/>
        <end position="360"/>
    </location>
</feature>
<dbReference type="InterPro" id="IPR005202">
    <property type="entry name" value="TF_GRAS"/>
</dbReference>
<dbReference type="EMBL" id="KI392605">
    <property type="protein sequence ID" value="ERN12738.1"/>
    <property type="molecule type" value="Genomic_DNA"/>
</dbReference>
<dbReference type="PANTHER" id="PTHR31636">
    <property type="entry name" value="OSJNBA0084A10.13 PROTEIN-RELATED"/>
    <property type="match status" value="1"/>
</dbReference>
<evidence type="ECO:0000256" key="4">
    <source>
        <dbReference type="SAM" id="MobiDB-lite"/>
    </source>
</evidence>
<evidence type="ECO:0000313" key="5">
    <source>
        <dbReference type="EMBL" id="ERN12738.1"/>
    </source>
</evidence>
<feature type="region of interest" description="Leucine repeat II (LRII)" evidence="3">
    <location>
        <begin position="376"/>
        <end position="408"/>
    </location>
</feature>
<dbReference type="Pfam" id="PF03514">
    <property type="entry name" value="GRAS"/>
    <property type="match status" value="1"/>
</dbReference>
<comment type="similarity">
    <text evidence="3">Belongs to the GRAS family.</text>
</comment>
<reference evidence="6" key="1">
    <citation type="journal article" date="2013" name="Science">
        <title>The Amborella genome and the evolution of flowering plants.</title>
        <authorList>
            <consortium name="Amborella Genome Project"/>
        </authorList>
    </citation>
    <scope>NUCLEOTIDE SEQUENCE [LARGE SCALE GENOMIC DNA]</scope>
</reference>
<gene>
    <name evidence="5" type="ORF">AMTR_s00043p00136400</name>
</gene>
<dbReference type="GO" id="GO:0005634">
    <property type="term" value="C:nucleus"/>
    <property type="evidence" value="ECO:0000318"/>
    <property type="project" value="GO_Central"/>
</dbReference>
<dbReference type="OrthoDB" id="1910309at2759"/>
<feature type="region of interest" description="SAW" evidence="3">
    <location>
        <begin position="514"/>
        <end position="588"/>
    </location>
</feature>
<dbReference type="PROSITE" id="PS50985">
    <property type="entry name" value="GRAS"/>
    <property type="match status" value="1"/>
</dbReference>
<dbReference type="KEGG" id="atr:18440964"/>
<keyword evidence="2" id="KW-0804">Transcription</keyword>
<keyword evidence="6" id="KW-1185">Reference proteome</keyword>
<name>W1PX24_AMBTC</name>
<dbReference type="GO" id="GO:0006355">
    <property type="term" value="P:regulation of DNA-templated transcription"/>
    <property type="evidence" value="ECO:0000318"/>
    <property type="project" value="GO_Central"/>
</dbReference>
<feature type="compositionally biased region" description="Basic and acidic residues" evidence="4">
    <location>
        <begin position="148"/>
        <end position="157"/>
    </location>
</feature>
<dbReference type="eggNOG" id="ENOG502QRZD">
    <property type="taxonomic scope" value="Eukaryota"/>
</dbReference>